<dbReference type="GO" id="GO:0016705">
    <property type="term" value="F:oxidoreductase activity, acting on paired donors, with incorporation or reduction of molecular oxygen"/>
    <property type="evidence" value="ECO:0007669"/>
    <property type="project" value="InterPro"/>
</dbReference>
<proteinExistence type="predicted"/>
<dbReference type="SUPFAM" id="SSF51679">
    <property type="entry name" value="Bacterial luciferase-like"/>
    <property type="match status" value="1"/>
</dbReference>
<comment type="caution">
    <text evidence="2">The sequence shown here is derived from an EMBL/GenBank/DDBJ whole genome shotgun (WGS) entry which is preliminary data.</text>
</comment>
<dbReference type="EMBL" id="VGLS01000359">
    <property type="protein sequence ID" value="MBM3224587.1"/>
    <property type="molecule type" value="Genomic_DNA"/>
</dbReference>
<dbReference type="Pfam" id="PF00296">
    <property type="entry name" value="Bac_luciferase"/>
    <property type="match status" value="1"/>
</dbReference>
<dbReference type="Proteomes" id="UP000712673">
    <property type="component" value="Unassembled WGS sequence"/>
</dbReference>
<protein>
    <submittedName>
        <fullName evidence="2">LLM class flavin-dependent oxidoreductase</fullName>
    </submittedName>
</protein>
<feature type="domain" description="Luciferase-like" evidence="1">
    <location>
        <begin position="2"/>
        <end position="79"/>
    </location>
</feature>
<accession>A0A937W3K1</accession>
<gene>
    <name evidence="2" type="ORF">FJZ47_12395</name>
</gene>
<dbReference type="Gene3D" id="3.20.20.30">
    <property type="entry name" value="Luciferase-like domain"/>
    <property type="match status" value="1"/>
</dbReference>
<dbReference type="InterPro" id="IPR011251">
    <property type="entry name" value="Luciferase-like_dom"/>
</dbReference>
<evidence type="ECO:0000313" key="3">
    <source>
        <dbReference type="Proteomes" id="UP000712673"/>
    </source>
</evidence>
<evidence type="ECO:0000259" key="1">
    <source>
        <dbReference type="Pfam" id="PF00296"/>
    </source>
</evidence>
<reference evidence="2" key="1">
    <citation type="submission" date="2019-03" db="EMBL/GenBank/DDBJ databases">
        <title>Lake Tanganyika Metagenome-Assembled Genomes (MAGs).</title>
        <authorList>
            <person name="Tran P."/>
        </authorList>
    </citation>
    <scope>NUCLEOTIDE SEQUENCE</scope>
    <source>
        <strain evidence="2">K_DeepCast_65m_m2_066</strain>
    </source>
</reference>
<dbReference type="InterPro" id="IPR036661">
    <property type="entry name" value="Luciferase-like_sf"/>
</dbReference>
<evidence type="ECO:0000313" key="2">
    <source>
        <dbReference type="EMBL" id="MBM3224587.1"/>
    </source>
</evidence>
<sequence>MDFGICVPHYGKPVDIEQTLGVARSAEELGFASVWVTDHLFVPRTMDIIYRDNMLEPLALLSHLAAVVPRVRLGTSVITG</sequence>
<organism evidence="2 3">
    <name type="scientific">Tectimicrobiota bacterium</name>
    <dbReference type="NCBI Taxonomy" id="2528274"/>
    <lineage>
        <taxon>Bacteria</taxon>
        <taxon>Pseudomonadati</taxon>
        <taxon>Nitrospinota/Tectimicrobiota group</taxon>
        <taxon>Candidatus Tectimicrobiota</taxon>
    </lineage>
</organism>
<name>A0A937W3K1_UNCTE</name>
<dbReference type="AlphaFoldDB" id="A0A937W3K1"/>